<evidence type="ECO:0000313" key="4">
    <source>
        <dbReference type="Proteomes" id="UP001063166"/>
    </source>
</evidence>
<dbReference type="OrthoDB" id="3206554at2759"/>
<feature type="domain" description="DUF6534" evidence="2">
    <location>
        <begin position="168"/>
        <end position="254"/>
    </location>
</feature>
<dbReference type="Pfam" id="PF20152">
    <property type="entry name" value="DUF6534"/>
    <property type="match status" value="1"/>
</dbReference>
<dbReference type="InterPro" id="IPR045339">
    <property type="entry name" value="DUF6534"/>
</dbReference>
<keyword evidence="4" id="KW-1185">Reference proteome</keyword>
<reference evidence="3" key="1">
    <citation type="submission" date="2022-07" db="EMBL/GenBank/DDBJ databases">
        <title>The genome of Lyophyllum shimeji provides insight into the initial evolution of ectomycorrhizal fungal genome.</title>
        <authorList>
            <person name="Kobayashi Y."/>
            <person name="Shibata T."/>
            <person name="Hirakawa H."/>
            <person name="Shigenobu S."/>
            <person name="Nishiyama T."/>
            <person name="Yamada A."/>
            <person name="Hasebe M."/>
            <person name="Kawaguchi M."/>
        </authorList>
    </citation>
    <scope>NUCLEOTIDE SEQUENCE</scope>
    <source>
        <strain evidence="3">AT787</strain>
    </source>
</reference>
<evidence type="ECO:0000313" key="3">
    <source>
        <dbReference type="EMBL" id="GLB41396.1"/>
    </source>
</evidence>
<feature type="transmembrane region" description="Helical" evidence="1">
    <location>
        <begin position="159"/>
        <end position="180"/>
    </location>
</feature>
<accession>A0A9P3USP1</accession>
<proteinExistence type="predicted"/>
<dbReference type="EMBL" id="BRPK01000009">
    <property type="protein sequence ID" value="GLB41396.1"/>
    <property type="molecule type" value="Genomic_DNA"/>
</dbReference>
<feature type="transmembrane region" description="Helical" evidence="1">
    <location>
        <begin position="120"/>
        <end position="139"/>
    </location>
</feature>
<dbReference type="PANTHER" id="PTHR40465">
    <property type="entry name" value="CHROMOSOME 1, WHOLE GENOME SHOTGUN SEQUENCE"/>
    <property type="match status" value="1"/>
</dbReference>
<keyword evidence="1" id="KW-0472">Membrane</keyword>
<name>A0A9P3USP1_LYOSH</name>
<organism evidence="3 4">
    <name type="scientific">Lyophyllum shimeji</name>
    <name type="common">Hon-shimeji</name>
    <name type="synonym">Tricholoma shimeji</name>
    <dbReference type="NCBI Taxonomy" id="47721"/>
    <lineage>
        <taxon>Eukaryota</taxon>
        <taxon>Fungi</taxon>
        <taxon>Dikarya</taxon>
        <taxon>Basidiomycota</taxon>
        <taxon>Agaricomycotina</taxon>
        <taxon>Agaricomycetes</taxon>
        <taxon>Agaricomycetidae</taxon>
        <taxon>Agaricales</taxon>
        <taxon>Tricholomatineae</taxon>
        <taxon>Lyophyllaceae</taxon>
        <taxon>Lyophyllum</taxon>
    </lineage>
</organism>
<gene>
    <name evidence="3" type="ORF">LshimejAT787_0906110</name>
</gene>
<evidence type="ECO:0000256" key="1">
    <source>
        <dbReference type="SAM" id="Phobius"/>
    </source>
</evidence>
<dbReference type="AlphaFoldDB" id="A0A9P3USP1"/>
<comment type="caution">
    <text evidence="3">The sequence shown here is derived from an EMBL/GenBank/DDBJ whole genome shotgun (WGS) entry which is preliminary data.</text>
</comment>
<dbReference type="Proteomes" id="UP001063166">
    <property type="component" value="Unassembled WGS sequence"/>
</dbReference>
<feature type="transmembrane region" description="Helical" evidence="1">
    <location>
        <begin position="200"/>
        <end position="223"/>
    </location>
</feature>
<keyword evidence="1" id="KW-0812">Transmembrane</keyword>
<evidence type="ECO:0000259" key="2">
    <source>
        <dbReference type="Pfam" id="PF20152"/>
    </source>
</evidence>
<dbReference type="PANTHER" id="PTHR40465:SF1">
    <property type="entry name" value="DUF6534 DOMAIN-CONTAINING PROTEIN"/>
    <property type="match status" value="1"/>
</dbReference>
<feature type="transmembrane region" description="Helical" evidence="1">
    <location>
        <begin position="229"/>
        <end position="250"/>
    </location>
</feature>
<feature type="transmembrane region" description="Helical" evidence="1">
    <location>
        <begin position="49"/>
        <end position="73"/>
    </location>
</feature>
<sequence length="317" mass="34939">MGAIVGDLASNQGALLIGVFVALGLSGVVAVQTILYYKLYPADPLRVKALVMFIWALDLAHSSLSCSSIWTYFVKFYGHPDTLDYVPIELALTIVFTALLTFFVHGFFVHRIHLLSKGNWYLTVPFIIMVAGRLGAAAATSVELVQLKSLSAYKDNYGWLMTMGLTLSSVVDIFITGCMFVMLRRSRTRSMSLDQVIDSLILYTLEIGSLTTAGTIISLITWLAMGTSLVFMGLHVLIAKLYANSLLASLNSRHELRRTRQSSHEVMAVDLSSSRRRDTVGYSAQYETSDIQLQHVQINVEKSVTYDADLGGSGVKM</sequence>
<protein>
    <recommendedName>
        <fullName evidence="2">DUF6534 domain-containing protein</fullName>
    </recommendedName>
</protein>
<feature type="transmembrane region" description="Helical" evidence="1">
    <location>
        <begin position="15"/>
        <end position="37"/>
    </location>
</feature>
<keyword evidence="1" id="KW-1133">Transmembrane helix</keyword>
<feature type="transmembrane region" description="Helical" evidence="1">
    <location>
        <begin position="85"/>
        <end position="108"/>
    </location>
</feature>